<keyword evidence="3 9" id="KW-0004">4Fe-4S</keyword>
<dbReference type="GO" id="GO:0005758">
    <property type="term" value="C:mitochondrial intermembrane space"/>
    <property type="evidence" value="ECO:0007669"/>
    <property type="project" value="UniProtKB-SubCell"/>
</dbReference>
<dbReference type="Proteomes" id="UP001164286">
    <property type="component" value="Unassembled WGS sequence"/>
</dbReference>
<dbReference type="GO" id="GO:0009055">
    <property type="term" value="F:electron transfer activity"/>
    <property type="evidence" value="ECO:0007669"/>
    <property type="project" value="UniProtKB-UniRule"/>
</dbReference>
<keyword evidence="4 9" id="KW-0963">Cytoplasm</keyword>
<evidence type="ECO:0000256" key="7">
    <source>
        <dbReference type="ARBA" id="ARBA00023014"/>
    </source>
</evidence>
<feature type="binding site" evidence="9">
    <location>
        <position position="218"/>
    </location>
    <ligand>
        <name>[2Fe-2S] cluster</name>
        <dbReference type="ChEBI" id="CHEBI:190135"/>
    </ligand>
</feature>
<evidence type="ECO:0000256" key="8">
    <source>
        <dbReference type="ARBA" id="ARBA00023128"/>
    </source>
</evidence>
<evidence type="ECO:0000313" key="12">
    <source>
        <dbReference type="EMBL" id="KAI9637098.1"/>
    </source>
</evidence>
<dbReference type="GO" id="GO:0051537">
    <property type="term" value="F:2 iron, 2 sulfur cluster binding"/>
    <property type="evidence" value="ECO:0007669"/>
    <property type="project" value="UniProtKB-UniRule"/>
</dbReference>
<evidence type="ECO:0000313" key="13">
    <source>
        <dbReference type="Proteomes" id="UP001164286"/>
    </source>
</evidence>
<protein>
    <submittedName>
        <fullName evidence="12">Cytoplasm protein</fullName>
    </submittedName>
</protein>
<comment type="caution">
    <text evidence="12">The sequence shown here is derived from an EMBL/GenBank/DDBJ whole genome shotgun (WGS) entry which is preliminary data.</text>
</comment>
<keyword evidence="9" id="KW-0001">2Fe-2S</keyword>
<sequence>MSTTASSNGMVTAQMTTQVVLGSMERAEEYQRVLTQLKEGAGAQGKVQGEMIDRVLDNATSLPSAPLTIHTILPLPLPSQLLSIIPPSTQLFIHLPPSASPQLVTLLHSTLSSANFAPLLPTPSPDIVGYTSPSTSIPPPAAPSSSSSSSTSAIRPLALKRASNREKKSAIWALESPLLPDGGHSLLTPEDRSRPECIFPASDGKPVKRRRACKDCTCGLKELEDGEEAQSAQAVQEAQRFFLEGDDDIPSHMLQATDGVEGVWPEEKRGEAKKTSSCGSCYLGDAFRCTSCPYLGMPPFKPGEKVQLSIGDDI</sequence>
<comment type="caution">
    <text evidence="9">Lacks conserved residue(s) required for the propagation of feature annotation.</text>
</comment>
<comment type="cofactor">
    <cofactor evidence="1 9">
        <name>[4Fe-4S] cluster</name>
        <dbReference type="ChEBI" id="CHEBI:49883"/>
    </cofactor>
</comment>
<feature type="binding site" evidence="9">
    <location>
        <position position="278"/>
    </location>
    <ligand>
        <name>[4Fe-4S] cluster</name>
        <dbReference type="ChEBI" id="CHEBI:49883"/>
    </ligand>
</feature>
<feature type="binding site" evidence="9">
    <location>
        <position position="281"/>
    </location>
    <ligand>
        <name>[4Fe-4S] cluster</name>
        <dbReference type="ChEBI" id="CHEBI:49883"/>
    </ligand>
</feature>
<feature type="domain" description="Anamorsin C-terminal" evidence="11">
    <location>
        <begin position="204"/>
        <end position="308"/>
    </location>
</feature>
<dbReference type="GO" id="GO:0016226">
    <property type="term" value="P:iron-sulfur cluster assembly"/>
    <property type="evidence" value="ECO:0007669"/>
    <property type="project" value="UniProtKB-UniRule"/>
</dbReference>
<feature type="binding site" evidence="9">
    <location>
        <position position="213"/>
    </location>
    <ligand>
        <name>[2Fe-2S] cluster</name>
        <dbReference type="ChEBI" id="CHEBI:190135"/>
    </ligand>
</feature>
<comment type="domain">
    <text evidence="9">The C-terminal domain binds 2 Fe-S clusters but is otherwise mostly in an intrinsically disordered conformation.</text>
</comment>
<reference evidence="12" key="1">
    <citation type="journal article" date="2022" name="G3 (Bethesda)">
        <title>High quality genome of the basidiomycete yeast Dioszegia hungarica PDD-24b-2 isolated from cloud water.</title>
        <authorList>
            <person name="Jarrige D."/>
            <person name="Haridas S."/>
            <person name="Bleykasten-Grosshans C."/>
            <person name="Joly M."/>
            <person name="Nadalig T."/>
            <person name="Sancelme M."/>
            <person name="Vuilleumier S."/>
            <person name="Grigoriev I.V."/>
            <person name="Amato P."/>
            <person name="Bringel F."/>
        </authorList>
    </citation>
    <scope>NUCLEOTIDE SEQUENCE</scope>
    <source>
        <strain evidence="12">PDD-24b-2</strain>
    </source>
</reference>
<dbReference type="Pfam" id="PF05093">
    <property type="entry name" value="CIAPIN1"/>
    <property type="match status" value="1"/>
</dbReference>
<comment type="subcellular location">
    <subcellularLocation>
        <location evidence="9">Cytoplasm</location>
    </subcellularLocation>
    <subcellularLocation>
        <location evidence="9">Mitochondrion intermembrane space</location>
    </subcellularLocation>
</comment>
<feature type="binding site" evidence="9">
    <location>
        <position position="197"/>
    </location>
    <ligand>
        <name>[2Fe-2S] cluster</name>
        <dbReference type="ChEBI" id="CHEBI:190135"/>
    </ligand>
</feature>
<dbReference type="HAMAP" id="MF_03115">
    <property type="entry name" value="Anamorsin"/>
    <property type="match status" value="1"/>
</dbReference>
<feature type="compositionally biased region" description="Low complexity" evidence="10">
    <location>
        <begin position="143"/>
        <end position="153"/>
    </location>
</feature>
<dbReference type="GeneID" id="77732827"/>
<dbReference type="EMBL" id="JAKWFO010000005">
    <property type="protein sequence ID" value="KAI9637098.1"/>
    <property type="molecule type" value="Genomic_DNA"/>
</dbReference>
<feature type="binding site" evidence="9">
    <location>
        <position position="289"/>
    </location>
    <ligand>
        <name>[4Fe-4S] cluster</name>
        <dbReference type="ChEBI" id="CHEBI:49883"/>
    </ligand>
</feature>
<dbReference type="PANTHER" id="PTHR13273:SF14">
    <property type="entry name" value="ANAMORSIN"/>
    <property type="match status" value="1"/>
</dbReference>
<keyword evidence="13" id="KW-1185">Reference proteome</keyword>
<dbReference type="GO" id="GO:0046872">
    <property type="term" value="F:metal ion binding"/>
    <property type="evidence" value="ECO:0007669"/>
    <property type="project" value="UniProtKB-KW"/>
</dbReference>
<feature type="short sequence motif" description="Cx2C motif 2" evidence="9">
    <location>
        <begin position="289"/>
        <end position="292"/>
    </location>
</feature>
<evidence type="ECO:0000256" key="3">
    <source>
        <dbReference type="ARBA" id="ARBA00022485"/>
    </source>
</evidence>
<dbReference type="AlphaFoldDB" id="A0AA38HB27"/>
<feature type="region of interest" description="Fe-S binding site B" evidence="9">
    <location>
        <begin position="278"/>
        <end position="292"/>
    </location>
</feature>
<keyword evidence="5 9" id="KW-0479">Metal-binding</keyword>
<comment type="domain">
    <text evidence="9">The N-terminal domain has structural similarity with S-adenosyl-L-methionine-dependent methyltransferases, but does not bind S-adenosyl-L-methionine. It is required for correct assembly of the 2 Fe-S clusters.</text>
</comment>
<feature type="short sequence motif" description="Cx2C motif 1" evidence="9">
    <location>
        <begin position="278"/>
        <end position="281"/>
    </location>
</feature>
<keyword evidence="7 9" id="KW-0411">Iron-sulfur</keyword>
<evidence type="ECO:0000256" key="9">
    <source>
        <dbReference type="HAMAP-Rule" id="MF_03115"/>
    </source>
</evidence>
<gene>
    <name evidence="12" type="ORF">MKK02DRAFT_45809</name>
</gene>
<name>A0AA38HB27_9TREE</name>
<keyword evidence="6 9" id="KW-0408">Iron</keyword>
<dbReference type="InterPro" id="IPR007785">
    <property type="entry name" value="Anamorsin"/>
</dbReference>
<dbReference type="InterPro" id="IPR046408">
    <property type="entry name" value="CIAPIN1"/>
</dbReference>
<dbReference type="PANTHER" id="PTHR13273">
    <property type="entry name" value="ANAMORSIN"/>
    <property type="match status" value="1"/>
</dbReference>
<dbReference type="RefSeq" id="XP_052946875.1">
    <property type="nucleotide sequence ID" value="XM_053093622.1"/>
</dbReference>
<keyword evidence="8 9" id="KW-0496">Mitochondrion</keyword>
<feature type="binding site" evidence="9">
    <location>
        <position position="216"/>
    </location>
    <ligand>
        <name>[2Fe-2S] cluster</name>
        <dbReference type="ChEBI" id="CHEBI:190135"/>
    </ligand>
</feature>
<accession>A0AA38HB27</accession>
<feature type="region of interest" description="Disordered" evidence="10">
    <location>
        <begin position="130"/>
        <end position="153"/>
    </location>
</feature>
<evidence type="ECO:0000256" key="4">
    <source>
        <dbReference type="ARBA" id="ARBA00022490"/>
    </source>
</evidence>
<evidence type="ECO:0000256" key="2">
    <source>
        <dbReference type="ARBA" id="ARBA00008169"/>
    </source>
</evidence>
<organism evidence="12 13">
    <name type="scientific">Dioszegia hungarica</name>
    <dbReference type="NCBI Taxonomy" id="4972"/>
    <lineage>
        <taxon>Eukaryota</taxon>
        <taxon>Fungi</taxon>
        <taxon>Dikarya</taxon>
        <taxon>Basidiomycota</taxon>
        <taxon>Agaricomycotina</taxon>
        <taxon>Tremellomycetes</taxon>
        <taxon>Tremellales</taxon>
        <taxon>Bulleribasidiaceae</taxon>
        <taxon>Dioszegia</taxon>
    </lineage>
</organism>
<dbReference type="GO" id="GO:0051539">
    <property type="term" value="F:4 iron, 4 sulfur cluster binding"/>
    <property type="evidence" value="ECO:0007669"/>
    <property type="project" value="UniProtKB-KW"/>
</dbReference>
<comment type="similarity">
    <text evidence="2 9">Belongs to the anamorsin family.</text>
</comment>
<proteinExistence type="inferred from homology"/>
<comment type="domain">
    <text evidence="9">The twin Cx2C motifs are involved in the recognition by the mitochondrial MIA40-ERV1 disulfide relay system. The formation of 2 disulfide bonds in the Cx2C motifs through dithiol/disulfide exchange reactions effectively traps the protein in the mitochondrial intermembrane space.</text>
</comment>
<comment type="cofactor">
    <cofactor evidence="9">
        <name>[2Fe-2S] cluster</name>
        <dbReference type="ChEBI" id="CHEBI:190135"/>
    </cofactor>
</comment>
<evidence type="ECO:0000256" key="1">
    <source>
        <dbReference type="ARBA" id="ARBA00001966"/>
    </source>
</evidence>
<evidence type="ECO:0000259" key="11">
    <source>
        <dbReference type="Pfam" id="PF05093"/>
    </source>
</evidence>
<evidence type="ECO:0000256" key="5">
    <source>
        <dbReference type="ARBA" id="ARBA00022723"/>
    </source>
</evidence>
<feature type="binding site" evidence="9">
    <location>
        <position position="292"/>
    </location>
    <ligand>
        <name>[4Fe-4S] cluster</name>
        <dbReference type="ChEBI" id="CHEBI:49883"/>
    </ligand>
</feature>
<evidence type="ECO:0000256" key="10">
    <source>
        <dbReference type="SAM" id="MobiDB-lite"/>
    </source>
</evidence>
<evidence type="ECO:0000256" key="6">
    <source>
        <dbReference type="ARBA" id="ARBA00023004"/>
    </source>
</evidence>